<accession>A0ABM4X543</accession>
<dbReference type="RefSeq" id="XP_071939168.1">
    <property type="nucleotide sequence ID" value="XM_072083067.1"/>
</dbReference>
<evidence type="ECO:0008006" key="3">
    <source>
        <dbReference type="Google" id="ProtNLM"/>
    </source>
</evidence>
<proteinExistence type="predicted"/>
<dbReference type="Gene3D" id="1.10.340.70">
    <property type="match status" value="1"/>
</dbReference>
<name>A0ABM4X543_COFAR</name>
<reference evidence="2" key="1">
    <citation type="submission" date="2025-08" db="UniProtKB">
        <authorList>
            <consortium name="RefSeq"/>
        </authorList>
    </citation>
    <scope>IDENTIFICATION</scope>
    <source>
        <tissue evidence="2">Leaves</tissue>
    </source>
</reference>
<dbReference type="Proteomes" id="UP001652660">
    <property type="component" value="Chromosome 3c"/>
</dbReference>
<dbReference type="GeneID" id="140037903"/>
<protein>
    <recommendedName>
        <fullName evidence="3">Integrase zinc-binding domain-containing protein</fullName>
    </recommendedName>
</protein>
<organism evidence="1 2">
    <name type="scientific">Coffea arabica</name>
    <name type="common">Arabian coffee</name>
    <dbReference type="NCBI Taxonomy" id="13443"/>
    <lineage>
        <taxon>Eukaryota</taxon>
        <taxon>Viridiplantae</taxon>
        <taxon>Streptophyta</taxon>
        <taxon>Embryophyta</taxon>
        <taxon>Tracheophyta</taxon>
        <taxon>Spermatophyta</taxon>
        <taxon>Magnoliopsida</taxon>
        <taxon>eudicotyledons</taxon>
        <taxon>Gunneridae</taxon>
        <taxon>Pentapetalae</taxon>
        <taxon>asterids</taxon>
        <taxon>lamiids</taxon>
        <taxon>Gentianales</taxon>
        <taxon>Rubiaceae</taxon>
        <taxon>Ixoroideae</taxon>
        <taxon>Gardenieae complex</taxon>
        <taxon>Bertiereae - Coffeeae clade</taxon>
        <taxon>Coffeeae</taxon>
        <taxon>Coffea</taxon>
    </lineage>
</organism>
<dbReference type="PANTHER" id="PTHR48475:SF1">
    <property type="entry name" value="RNASE H TYPE-1 DOMAIN-CONTAINING PROTEIN"/>
    <property type="match status" value="1"/>
</dbReference>
<evidence type="ECO:0000313" key="1">
    <source>
        <dbReference type="Proteomes" id="UP001652660"/>
    </source>
</evidence>
<dbReference type="PANTHER" id="PTHR48475">
    <property type="entry name" value="RIBONUCLEASE H"/>
    <property type="match status" value="1"/>
</dbReference>
<evidence type="ECO:0000313" key="2">
    <source>
        <dbReference type="RefSeq" id="XP_071939168.1"/>
    </source>
</evidence>
<keyword evidence="1" id="KW-1185">Reference proteome</keyword>
<sequence length="183" mass="21395">MAMGQGMIDFWILKKAIPAYQDRIVAIDINEVTIDGSVDLRDWRNSIIEYLKDPSSSVPRNIWMKAVHYQLLYGCLYKKDQSKLYLKCLGKSEAYLTMLEVHEGICRGHQSGRKMMKTLSRHGFYSLTMMKDCIEFAKRFFKSQIHMPIQRAPTRDMEIIMKPWPFRCWGIDMIGKIMPSSSK</sequence>
<gene>
    <name evidence="2" type="primary">LOC140037903</name>
</gene>